<dbReference type="EMBL" id="JACATZ010000003">
    <property type="protein sequence ID" value="NWJ47155.1"/>
    <property type="molecule type" value="Genomic_DNA"/>
</dbReference>
<keyword evidence="7" id="KW-1185">Reference proteome</keyword>
<evidence type="ECO:0000313" key="5">
    <source>
        <dbReference type="EMBL" id="WJW69067.1"/>
    </source>
</evidence>
<keyword evidence="2" id="KW-0812">Transmembrane</keyword>
<dbReference type="InterPro" id="IPR011659">
    <property type="entry name" value="WD40"/>
</dbReference>
<reference evidence="4 6" key="1">
    <citation type="submission" date="2020-06" db="EMBL/GenBank/DDBJ databases">
        <title>Anoxygenic phototrophic Chloroflexota member uses a Type I reaction center.</title>
        <authorList>
            <person name="Tsuji J.M."/>
            <person name="Shaw N.A."/>
            <person name="Nagashima S."/>
            <person name="Venkiteswaran J."/>
            <person name="Schiff S.L."/>
            <person name="Hanada S."/>
            <person name="Tank M."/>
            <person name="Neufeld J.D."/>
        </authorList>
    </citation>
    <scope>NUCLEOTIDE SEQUENCE [LARGE SCALE GENOMIC DNA]</scope>
    <source>
        <strain evidence="4">L227-S17</strain>
    </source>
</reference>
<evidence type="ECO:0000256" key="2">
    <source>
        <dbReference type="SAM" id="Phobius"/>
    </source>
</evidence>
<dbReference type="PANTHER" id="PTHR36842:SF1">
    <property type="entry name" value="PROTEIN TOLB"/>
    <property type="match status" value="1"/>
</dbReference>
<organism evidence="4 6">
    <name type="scientific">Candidatus Chlorohelix allophototropha</name>
    <dbReference type="NCBI Taxonomy" id="3003348"/>
    <lineage>
        <taxon>Bacteria</taxon>
        <taxon>Bacillati</taxon>
        <taxon>Chloroflexota</taxon>
        <taxon>Chloroflexia</taxon>
        <taxon>Candidatus Chloroheliales</taxon>
        <taxon>Candidatus Chloroheliaceae</taxon>
        <taxon>Candidatus Chlorohelix</taxon>
    </lineage>
</organism>
<dbReference type="SUPFAM" id="SSF69304">
    <property type="entry name" value="Tricorn protease N-terminal domain"/>
    <property type="match status" value="2"/>
</dbReference>
<sequence length="403" mass="43309">MLICSTCHNTIPQNDRFCSYCGTTLALNNGGGSSTTQPKSGGALITVAMLLSVVVVVLGGVVIYLISQGNKSDSIDNNIYSFPTHTTTAAAVAAKIVATTESNLSIATTVAATTASAKTASATTAVASPTETPSPRIVDRSVTQRGWLLLTYTQGNGLPGIKKVNLSNRTEEIAIPAGANVSQGFWIPGQNNFVYVTEADKGINVINGSSSSRIATGLNPNVSSDGRMVYIGDDGELYLLDMRGRSSKLTQDRLGKLGPTFSPDGSKIAYSSYTNGLWQIWILNLNGGSQYQVTRLSDNARFPVWSPDGQKLAFNTTSRSDVYTPKDIYVTDLSGNVYNIVSGGQNGRPFWVEDYIFFNSDRDKTSGESDIYAVHPDGSGRDRITSSSNDFDYYYPVWRNDLP</sequence>
<evidence type="ECO:0000313" key="6">
    <source>
        <dbReference type="Proteomes" id="UP000521676"/>
    </source>
</evidence>
<dbReference type="Pfam" id="PF07676">
    <property type="entry name" value="PD40"/>
    <property type="match status" value="2"/>
</dbReference>
<dbReference type="Proteomes" id="UP001431572">
    <property type="component" value="Chromosome 2"/>
</dbReference>
<evidence type="ECO:0000259" key="3">
    <source>
        <dbReference type="Pfam" id="PF13240"/>
    </source>
</evidence>
<feature type="domain" description="Zinc-ribbon" evidence="3">
    <location>
        <begin position="4"/>
        <end position="25"/>
    </location>
</feature>
<keyword evidence="2" id="KW-0472">Membrane</keyword>
<evidence type="ECO:0000313" key="4">
    <source>
        <dbReference type="EMBL" id="NWJ47155.1"/>
    </source>
</evidence>
<evidence type="ECO:0000256" key="1">
    <source>
        <dbReference type="ARBA" id="ARBA00009820"/>
    </source>
</evidence>
<dbReference type="RefSeq" id="WP_341470960.1">
    <property type="nucleotide sequence ID" value="NZ_CP128400.1"/>
</dbReference>
<accession>A0A8T7M4X0</accession>
<dbReference type="Proteomes" id="UP000521676">
    <property type="component" value="Unassembled WGS sequence"/>
</dbReference>
<dbReference type="EMBL" id="CP128400">
    <property type="protein sequence ID" value="WJW69067.1"/>
    <property type="molecule type" value="Genomic_DNA"/>
</dbReference>
<proteinExistence type="inferred from homology"/>
<dbReference type="InterPro" id="IPR026870">
    <property type="entry name" value="Zinc_ribbon_dom"/>
</dbReference>
<gene>
    <name evidence="4" type="ORF">HXX08_14940</name>
    <name evidence="5" type="ORF">OZ401_002660</name>
</gene>
<comment type="similarity">
    <text evidence="1">Belongs to the TolB family.</text>
</comment>
<dbReference type="Gene3D" id="2.120.10.30">
    <property type="entry name" value="TolB, C-terminal domain"/>
    <property type="match status" value="2"/>
</dbReference>
<dbReference type="AlphaFoldDB" id="A0A8T7M4X0"/>
<evidence type="ECO:0000313" key="7">
    <source>
        <dbReference type="Proteomes" id="UP001431572"/>
    </source>
</evidence>
<feature type="transmembrane region" description="Helical" evidence="2">
    <location>
        <begin position="43"/>
        <end position="66"/>
    </location>
</feature>
<protein>
    <submittedName>
        <fullName evidence="4">PD40 domain-containing protein</fullName>
    </submittedName>
    <submittedName>
        <fullName evidence="5">Zinc-ribbon domain-containing protein</fullName>
    </submittedName>
</protein>
<keyword evidence="2" id="KW-1133">Transmembrane helix</keyword>
<reference evidence="5" key="2">
    <citation type="journal article" date="2024" name="Nature">
        <title>Anoxygenic phototroph of the Chloroflexota uses a type I reaction centre.</title>
        <authorList>
            <person name="Tsuji J.M."/>
            <person name="Shaw N.A."/>
            <person name="Nagashima S."/>
            <person name="Venkiteswaran J.J."/>
            <person name="Schiff S.L."/>
            <person name="Watanabe T."/>
            <person name="Fukui M."/>
            <person name="Hanada S."/>
            <person name="Tank M."/>
            <person name="Neufeld J.D."/>
        </authorList>
    </citation>
    <scope>NUCLEOTIDE SEQUENCE</scope>
    <source>
        <strain evidence="5">L227-S17</strain>
    </source>
</reference>
<dbReference type="Pfam" id="PF13240">
    <property type="entry name" value="Zn_Ribbon_1"/>
    <property type="match status" value="1"/>
</dbReference>
<dbReference type="PANTHER" id="PTHR36842">
    <property type="entry name" value="PROTEIN TOLB HOMOLOG"/>
    <property type="match status" value="1"/>
</dbReference>
<dbReference type="InterPro" id="IPR011042">
    <property type="entry name" value="6-blade_b-propeller_TolB-like"/>
</dbReference>
<name>A0A8T7M4X0_9CHLR</name>